<dbReference type="InterPro" id="IPR005225">
    <property type="entry name" value="Small_GTP-bd"/>
</dbReference>
<sequence length="396" mass="43881">MNETPRANRLHIGIFGRRNSGKSSLINALTNQEIALVSDEPGTTTDPVYKNIEILPIGPCVIIDTAGIDDIGDLGNLRIEKTKEVLEKTDIAILVIDPKSSISDFESQLIEQFKKINIPFITVLSKFDIYKPDKKILEEKLENEPKLISSKTGKGIEELKEELIQKAPAQLLDRPIVGDLISAGDVLILVTPIDAAAPKGRLILPQVQTIRDILDHNGQALVVKETELKNALKSLTSNPKLVITDSQVFKEVDEILKKDVPLTSFSILLARYKCDLQSLVDGVNVISNLTPNSKILVAEACTHHRQKDDIATKKIPTLLRKRIGEKLEFEFSSGSTIPQNIREFDLIIHCGGCMLNRKQMLNRIEKAKLAGVPITNFGIVLAYLNDILDRALKPVL</sequence>
<dbReference type="Pfam" id="PF18128">
    <property type="entry name" value="HydF_dimer"/>
    <property type="match status" value="1"/>
</dbReference>
<organism evidence="6 7">
    <name type="scientific">Candidatus Syntrophocurvum alkaliphilum</name>
    <dbReference type="NCBI Taxonomy" id="2293317"/>
    <lineage>
        <taxon>Bacteria</taxon>
        <taxon>Bacillati</taxon>
        <taxon>Bacillota</taxon>
        <taxon>Clostridia</taxon>
        <taxon>Eubacteriales</taxon>
        <taxon>Syntrophomonadaceae</taxon>
        <taxon>Candidatus Syntrophocurvum</taxon>
    </lineage>
</organism>
<dbReference type="InterPro" id="IPR027417">
    <property type="entry name" value="P-loop_NTPase"/>
</dbReference>
<protein>
    <submittedName>
        <fullName evidence="6">[FeFe]-hydrogenase maturation protein HydF</fullName>
    </submittedName>
</protein>
<feature type="domain" description="Hydrogen maturase F dimerization" evidence="4">
    <location>
        <begin position="176"/>
        <end position="273"/>
    </location>
</feature>
<dbReference type="NCBIfam" id="TIGR00231">
    <property type="entry name" value="small_GTP"/>
    <property type="match status" value="1"/>
</dbReference>
<reference evidence="7" key="1">
    <citation type="journal article" date="2019" name="Microbiology">
        <title>Complete Genome Sequence of an Uncultured Bacterium of the Candidate Phylum Bipolaricaulota.</title>
        <authorList>
            <person name="Kadnikov V.V."/>
            <person name="Mardanov A.V."/>
            <person name="Beletsky A.V."/>
            <person name="Frank Y.A."/>
            <person name="Karnachuk O.V."/>
            <person name="Ravin N.V."/>
        </authorList>
    </citation>
    <scope>NUCLEOTIDE SEQUENCE [LARGE SCALE GENOMIC DNA]</scope>
</reference>
<evidence type="ECO:0000259" key="5">
    <source>
        <dbReference type="Pfam" id="PF18133"/>
    </source>
</evidence>
<keyword evidence="7" id="KW-1185">Reference proteome</keyword>
<dbReference type="NCBIfam" id="TIGR03918">
    <property type="entry name" value="GTP_HydF"/>
    <property type="match status" value="1"/>
</dbReference>
<dbReference type="EMBL" id="CP046457">
    <property type="protein sequence ID" value="QGU00202.1"/>
    <property type="molecule type" value="Genomic_DNA"/>
</dbReference>
<evidence type="ECO:0000313" key="6">
    <source>
        <dbReference type="EMBL" id="QGU00202.1"/>
    </source>
</evidence>
<dbReference type="Proteomes" id="UP000426444">
    <property type="component" value="Chromosome"/>
</dbReference>
<dbReference type="Gene3D" id="3.40.50.11420">
    <property type="match status" value="1"/>
</dbReference>
<feature type="domain" description="G" evidence="3">
    <location>
        <begin position="11"/>
        <end position="126"/>
    </location>
</feature>
<dbReference type="InterPro" id="IPR006073">
    <property type="entry name" value="GTP-bd"/>
</dbReference>
<dbReference type="GO" id="GO:0005525">
    <property type="term" value="F:GTP binding"/>
    <property type="evidence" value="ECO:0007669"/>
    <property type="project" value="UniProtKB-KW"/>
</dbReference>
<dbReference type="Gene3D" id="3.40.50.11410">
    <property type="match status" value="1"/>
</dbReference>
<evidence type="ECO:0000259" key="3">
    <source>
        <dbReference type="Pfam" id="PF01926"/>
    </source>
</evidence>
<dbReference type="AlphaFoldDB" id="A0A6I6DM90"/>
<dbReference type="Pfam" id="PF01926">
    <property type="entry name" value="MMR_HSR1"/>
    <property type="match status" value="1"/>
</dbReference>
<name>A0A6I6DM90_9FIRM</name>
<proteinExistence type="predicted"/>
<dbReference type="Gene3D" id="3.40.50.300">
    <property type="entry name" value="P-loop containing nucleotide triphosphate hydrolases"/>
    <property type="match status" value="1"/>
</dbReference>
<dbReference type="KEGG" id="salq:SYNTR_1608"/>
<feature type="domain" description="Hydrogen maturase F tetramerization" evidence="5">
    <location>
        <begin position="278"/>
        <end position="394"/>
    </location>
</feature>
<dbReference type="Pfam" id="PF18133">
    <property type="entry name" value="HydF_tetramer"/>
    <property type="match status" value="1"/>
</dbReference>
<dbReference type="GO" id="GO:0030488">
    <property type="term" value="P:tRNA methylation"/>
    <property type="evidence" value="ECO:0007669"/>
    <property type="project" value="TreeGrafter"/>
</dbReference>
<evidence type="ECO:0000313" key="7">
    <source>
        <dbReference type="Proteomes" id="UP000426444"/>
    </source>
</evidence>
<evidence type="ECO:0000259" key="4">
    <source>
        <dbReference type="Pfam" id="PF18128"/>
    </source>
</evidence>
<dbReference type="RefSeq" id="WP_156204013.1">
    <property type="nucleotide sequence ID" value="NZ_CP046457.1"/>
</dbReference>
<dbReference type="GO" id="GO:0005737">
    <property type="term" value="C:cytoplasm"/>
    <property type="evidence" value="ECO:0007669"/>
    <property type="project" value="TreeGrafter"/>
</dbReference>
<dbReference type="InterPro" id="IPR023873">
    <property type="entry name" value="FeFe-hyd_GTPase_HydF"/>
</dbReference>
<dbReference type="InterPro" id="IPR041606">
    <property type="entry name" value="HydF_dimer"/>
</dbReference>
<dbReference type="PANTHER" id="PTHR42714:SF6">
    <property type="entry name" value="TRANSLATION INITIATION FACTOR IF-2"/>
    <property type="match status" value="1"/>
</dbReference>
<dbReference type="InterPro" id="IPR040644">
    <property type="entry name" value="HydF_tetramer"/>
</dbReference>
<evidence type="ECO:0000256" key="2">
    <source>
        <dbReference type="ARBA" id="ARBA00023134"/>
    </source>
</evidence>
<dbReference type="PANTHER" id="PTHR42714">
    <property type="entry name" value="TRNA MODIFICATION GTPASE GTPBP3"/>
    <property type="match status" value="1"/>
</dbReference>
<dbReference type="GO" id="GO:0002098">
    <property type="term" value="P:tRNA wobble uridine modification"/>
    <property type="evidence" value="ECO:0007669"/>
    <property type="project" value="TreeGrafter"/>
</dbReference>
<evidence type="ECO:0000256" key="1">
    <source>
        <dbReference type="ARBA" id="ARBA00022741"/>
    </source>
</evidence>
<accession>A0A6I6DM90</accession>
<dbReference type="CDD" id="cd00880">
    <property type="entry name" value="Era_like"/>
    <property type="match status" value="1"/>
</dbReference>
<dbReference type="OrthoDB" id="9811338at2"/>
<dbReference type="SUPFAM" id="SSF52540">
    <property type="entry name" value="P-loop containing nucleoside triphosphate hydrolases"/>
    <property type="match status" value="1"/>
</dbReference>
<keyword evidence="2" id="KW-0342">GTP-binding</keyword>
<keyword evidence="1" id="KW-0547">Nucleotide-binding</keyword>
<gene>
    <name evidence="6" type="ORF">SYNTR_1608</name>
</gene>